<dbReference type="PANTHER" id="PTHR21060">
    <property type="entry name" value="ACETATE KINASE"/>
    <property type="match status" value="1"/>
</dbReference>
<dbReference type="GO" id="GO:0005829">
    <property type="term" value="C:cytosol"/>
    <property type="evidence" value="ECO:0007669"/>
    <property type="project" value="TreeGrafter"/>
</dbReference>
<evidence type="ECO:0000256" key="8">
    <source>
        <dbReference type="ARBA" id="ARBA00022842"/>
    </source>
</evidence>
<dbReference type="GO" id="GO:0008776">
    <property type="term" value="F:acetate kinase activity"/>
    <property type="evidence" value="ECO:0007669"/>
    <property type="project" value="UniProtKB-UniRule"/>
</dbReference>
<keyword evidence="7 9" id="KW-0067">ATP-binding</keyword>
<feature type="binding site" evidence="9">
    <location>
        <begin position="283"/>
        <end position="285"/>
    </location>
    <ligand>
        <name>ATP</name>
        <dbReference type="ChEBI" id="CHEBI:30616"/>
    </ligand>
</feature>
<dbReference type="Gene3D" id="3.30.420.40">
    <property type="match status" value="2"/>
</dbReference>
<accession>Q0YRQ2</accession>
<keyword evidence="5 9" id="KW-0547">Nucleotide-binding</keyword>
<dbReference type="InterPro" id="IPR023865">
    <property type="entry name" value="Aliphatic_acid_kinase_CS"/>
</dbReference>
<dbReference type="PRINTS" id="PR00471">
    <property type="entry name" value="ACETATEKNASE"/>
</dbReference>
<keyword evidence="2 9" id="KW-0963">Cytoplasm</keyword>
<dbReference type="InterPro" id="IPR043129">
    <property type="entry name" value="ATPase_NBD"/>
</dbReference>
<dbReference type="EC" id="2.7.2.1" evidence="9"/>
<name>Q0YRQ2_9CHLB</name>
<comment type="pathway">
    <text evidence="9">Metabolic intermediate biosynthesis; acetyl-CoA biosynthesis; acetyl-CoA from acetate: step 1/2.</text>
</comment>
<dbReference type="OrthoDB" id="9802453at2"/>
<gene>
    <name evidence="9" type="primary">ackA</name>
    <name evidence="11" type="ORF">CferDRAFT_0935</name>
</gene>
<protein>
    <recommendedName>
        <fullName evidence="9">Acetate kinase</fullName>
        <ecNumber evidence="9">2.7.2.1</ecNumber>
    </recommendedName>
    <alternativeName>
        <fullName evidence="9">Acetokinase</fullName>
    </alternativeName>
</protein>
<feature type="binding site" evidence="9">
    <location>
        <position position="11"/>
    </location>
    <ligand>
        <name>Mg(2+)</name>
        <dbReference type="ChEBI" id="CHEBI:18420"/>
    </ligand>
</feature>
<keyword evidence="12" id="KW-1185">Reference proteome</keyword>
<keyword evidence="6 9" id="KW-0418">Kinase</keyword>
<dbReference type="AlphaFoldDB" id="Q0YRQ2"/>
<feature type="binding site" evidence="9">
    <location>
        <position position="18"/>
    </location>
    <ligand>
        <name>ATP</name>
        <dbReference type="ChEBI" id="CHEBI:30616"/>
    </ligand>
</feature>
<comment type="subcellular location">
    <subcellularLocation>
        <location evidence="9">Cytoplasm</location>
    </subcellularLocation>
</comment>
<keyword evidence="3 9" id="KW-0808">Transferase</keyword>
<comment type="subunit">
    <text evidence="9">Homodimer.</text>
</comment>
<evidence type="ECO:0000256" key="9">
    <source>
        <dbReference type="HAMAP-Rule" id="MF_00020"/>
    </source>
</evidence>
<proteinExistence type="inferred from homology"/>
<dbReference type="UniPathway" id="UPA00340">
    <property type="reaction ID" value="UER00458"/>
</dbReference>
<dbReference type="InterPro" id="IPR004372">
    <property type="entry name" value="Ac/propionate_kinase"/>
</dbReference>
<feature type="site" description="Transition state stabilizer" evidence="9">
    <location>
        <position position="241"/>
    </location>
</feature>
<dbReference type="Pfam" id="PF00871">
    <property type="entry name" value="Acetate_kinase"/>
    <property type="match status" value="1"/>
</dbReference>
<reference evidence="11 12" key="1">
    <citation type="submission" date="2006-07" db="EMBL/GenBank/DDBJ databases">
        <title>Annotation of the draft genome assembly of Chlorobium ferroxidans DSM 13031.</title>
        <authorList>
            <consortium name="US DOE Joint Genome Institute (JGI-ORNL)"/>
            <person name="Larimer F."/>
            <person name="Land M."/>
            <person name="Hauser L."/>
        </authorList>
    </citation>
    <scope>NUCLEOTIDE SEQUENCE [LARGE SCALE GENOMIC DNA]</scope>
    <source>
        <strain evidence="11 12">DSM 13031</strain>
    </source>
</reference>
<evidence type="ECO:0000256" key="7">
    <source>
        <dbReference type="ARBA" id="ARBA00022840"/>
    </source>
</evidence>
<dbReference type="PANTHER" id="PTHR21060:SF21">
    <property type="entry name" value="ACETATE KINASE"/>
    <property type="match status" value="1"/>
</dbReference>
<dbReference type="GO" id="GO:0006083">
    <property type="term" value="P:acetate metabolic process"/>
    <property type="evidence" value="ECO:0007669"/>
    <property type="project" value="TreeGrafter"/>
</dbReference>
<dbReference type="EMBL" id="AASE01000009">
    <property type="protein sequence ID" value="EAT58961.1"/>
    <property type="molecule type" value="Genomic_DNA"/>
</dbReference>
<organism evidence="11 12">
    <name type="scientific">Chlorobium ferrooxidans DSM 13031</name>
    <dbReference type="NCBI Taxonomy" id="377431"/>
    <lineage>
        <taxon>Bacteria</taxon>
        <taxon>Pseudomonadati</taxon>
        <taxon>Chlorobiota</taxon>
        <taxon>Chlorobiia</taxon>
        <taxon>Chlorobiales</taxon>
        <taxon>Chlorobiaceae</taxon>
        <taxon>Chlorobium/Pelodictyon group</taxon>
        <taxon>Chlorobium</taxon>
    </lineage>
</organism>
<feature type="binding site" evidence="9">
    <location>
        <begin position="208"/>
        <end position="212"/>
    </location>
    <ligand>
        <name>ATP</name>
        <dbReference type="ChEBI" id="CHEBI:30616"/>
    </ligand>
</feature>
<keyword evidence="4 9" id="KW-0479">Metal-binding</keyword>
<dbReference type="RefSeq" id="WP_006366363.1">
    <property type="nucleotide sequence ID" value="NZ_AASE01000009.1"/>
</dbReference>
<dbReference type="SUPFAM" id="SSF53067">
    <property type="entry name" value="Actin-like ATPase domain"/>
    <property type="match status" value="2"/>
</dbReference>
<dbReference type="Proteomes" id="UP000004162">
    <property type="component" value="Unassembled WGS sequence"/>
</dbReference>
<dbReference type="InterPro" id="IPR000890">
    <property type="entry name" value="Aliphatic_acid_kin_short-chain"/>
</dbReference>
<dbReference type="NCBIfam" id="TIGR00016">
    <property type="entry name" value="ackA"/>
    <property type="match status" value="1"/>
</dbReference>
<dbReference type="PROSITE" id="PS01076">
    <property type="entry name" value="ACETATE_KINASE_2"/>
    <property type="match status" value="1"/>
</dbReference>
<comment type="function">
    <text evidence="9">Catalyzes the formation of acetyl phosphate from acetate and ATP. Can also catalyze the reverse reaction.</text>
</comment>
<comment type="similarity">
    <text evidence="1 9 10">Belongs to the acetokinase family.</text>
</comment>
<evidence type="ECO:0000256" key="3">
    <source>
        <dbReference type="ARBA" id="ARBA00022679"/>
    </source>
</evidence>
<comment type="caution">
    <text evidence="11">The sequence shown here is derived from an EMBL/GenBank/DDBJ whole genome shotgun (WGS) entry which is preliminary data.</text>
</comment>
<feature type="binding site" evidence="9">
    <location>
        <position position="92"/>
    </location>
    <ligand>
        <name>substrate</name>
    </ligand>
</feature>
<reference evidence="11 12" key="2">
    <citation type="submission" date="2006-07" db="EMBL/GenBank/DDBJ databases">
        <title>Sequencing of the draft genome and assembly of Chlorobium ferroxidans DSM 13031.</title>
        <authorList>
            <consortium name="US DOE Joint Genome Institute (JGI-PGF)"/>
            <person name="Copeland A."/>
            <person name="Lucas S."/>
            <person name="Lapidus A."/>
            <person name="Barry K."/>
            <person name="Glavina del Rio T."/>
            <person name="Dalin E."/>
            <person name="Tice H."/>
            <person name="Bruce D."/>
            <person name="Pitluck S."/>
            <person name="Richardson P."/>
        </authorList>
    </citation>
    <scope>NUCLEOTIDE SEQUENCE [LARGE SCALE GENOMIC DNA]</scope>
    <source>
        <strain evidence="11 12">DSM 13031</strain>
    </source>
</reference>
<evidence type="ECO:0000256" key="1">
    <source>
        <dbReference type="ARBA" id="ARBA00008748"/>
    </source>
</evidence>
<comment type="cofactor">
    <cofactor evidence="9">
        <name>Mg(2+)</name>
        <dbReference type="ChEBI" id="CHEBI:18420"/>
    </cofactor>
    <cofactor evidence="9">
        <name>Mn(2+)</name>
        <dbReference type="ChEBI" id="CHEBI:29035"/>
    </cofactor>
    <text evidence="9">Mg(2+). Can also accept Mn(2+).</text>
</comment>
<evidence type="ECO:0000256" key="10">
    <source>
        <dbReference type="RuleBase" id="RU003835"/>
    </source>
</evidence>
<sequence>MQLNNRILAFNTGSSSIKFALYEVGEESRVIFSGSLTRIGSSGGSYSLFDGGGRSLASESASVEDHVAACEFVFSRLTSYFAALRPDAIGHRMVHGGPLFSEPQVVTRQLIASLEELSPFAPEHLPPALKALRHLEKLFPGTLQVACFDTSFHATMPSVAKLYALPQSVRSAGVRRYGFHGLSYEYILGELLKQASPGKLEGRIIMAHLGHGASMVAVRDGRSIETTMGFSPAGGLVMSTRTGDLDPGVILFLLEQGRMTPAEIKELVTRRSGLLGISGRTDDMRELLNAEEADSAAREAVELFCYQARKSLGSLAAVLGGVDRLIFSGGIGENSAEIRSRLSAGLEFLGIRIDEAKNREHAAVISHEEGAVEINIINTNEELMIARHTLKVLKARQLKEM</sequence>
<dbReference type="HAMAP" id="MF_00020">
    <property type="entry name" value="Acetate_kinase"/>
    <property type="match status" value="1"/>
</dbReference>
<dbReference type="GO" id="GO:0000287">
    <property type="term" value="F:magnesium ion binding"/>
    <property type="evidence" value="ECO:0007669"/>
    <property type="project" value="UniProtKB-UniRule"/>
</dbReference>
<feature type="binding site" evidence="9">
    <location>
        <position position="381"/>
    </location>
    <ligand>
        <name>Mg(2+)</name>
        <dbReference type="ChEBI" id="CHEBI:18420"/>
    </ligand>
</feature>
<evidence type="ECO:0000313" key="12">
    <source>
        <dbReference type="Proteomes" id="UP000004162"/>
    </source>
</evidence>
<feature type="binding site" evidence="9">
    <location>
        <begin position="330"/>
        <end position="334"/>
    </location>
    <ligand>
        <name>ATP</name>
        <dbReference type="ChEBI" id="CHEBI:30616"/>
    </ligand>
</feature>
<comment type="catalytic activity">
    <reaction evidence="9">
        <text>acetate + ATP = acetyl phosphate + ADP</text>
        <dbReference type="Rhea" id="RHEA:11352"/>
        <dbReference type="ChEBI" id="CHEBI:22191"/>
        <dbReference type="ChEBI" id="CHEBI:30089"/>
        <dbReference type="ChEBI" id="CHEBI:30616"/>
        <dbReference type="ChEBI" id="CHEBI:456216"/>
        <dbReference type="EC" id="2.7.2.1"/>
    </reaction>
</comment>
<evidence type="ECO:0000256" key="2">
    <source>
        <dbReference type="ARBA" id="ARBA00022490"/>
    </source>
</evidence>
<feature type="active site" description="Proton donor/acceptor" evidence="9">
    <location>
        <position position="149"/>
    </location>
</feature>
<dbReference type="GO" id="GO:0006085">
    <property type="term" value="P:acetyl-CoA biosynthetic process"/>
    <property type="evidence" value="ECO:0007669"/>
    <property type="project" value="UniProtKB-UniRule"/>
</dbReference>
<evidence type="ECO:0000313" key="11">
    <source>
        <dbReference type="EMBL" id="EAT58961.1"/>
    </source>
</evidence>
<dbReference type="PIRSF" id="PIRSF000722">
    <property type="entry name" value="Acetate_prop_kin"/>
    <property type="match status" value="1"/>
</dbReference>
<dbReference type="GO" id="GO:0005524">
    <property type="term" value="F:ATP binding"/>
    <property type="evidence" value="ECO:0007669"/>
    <property type="project" value="UniProtKB-KW"/>
</dbReference>
<feature type="site" description="Transition state stabilizer" evidence="9">
    <location>
        <position position="180"/>
    </location>
</feature>
<evidence type="ECO:0000256" key="6">
    <source>
        <dbReference type="ARBA" id="ARBA00022777"/>
    </source>
</evidence>
<evidence type="ECO:0000256" key="5">
    <source>
        <dbReference type="ARBA" id="ARBA00022741"/>
    </source>
</evidence>
<keyword evidence="8 9" id="KW-0460">Magnesium</keyword>
<evidence type="ECO:0000256" key="4">
    <source>
        <dbReference type="ARBA" id="ARBA00022723"/>
    </source>
</evidence>